<organism evidence="1 2">
    <name type="scientific">Holothuria leucospilota</name>
    <name type="common">Black long sea cucumber</name>
    <name type="synonym">Mertensiothuria leucospilota</name>
    <dbReference type="NCBI Taxonomy" id="206669"/>
    <lineage>
        <taxon>Eukaryota</taxon>
        <taxon>Metazoa</taxon>
        <taxon>Echinodermata</taxon>
        <taxon>Eleutherozoa</taxon>
        <taxon>Echinozoa</taxon>
        <taxon>Holothuroidea</taxon>
        <taxon>Aspidochirotacea</taxon>
        <taxon>Aspidochirotida</taxon>
        <taxon>Holothuriidae</taxon>
        <taxon>Holothuria</taxon>
    </lineage>
</organism>
<reference evidence="1" key="1">
    <citation type="submission" date="2021-10" db="EMBL/GenBank/DDBJ databases">
        <title>Tropical sea cucumber genome reveals ecological adaptation and Cuvierian tubules defense mechanism.</title>
        <authorList>
            <person name="Chen T."/>
        </authorList>
    </citation>
    <scope>NUCLEOTIDE SEQUENCE</scope>
    <source>
        <strain evidence="1">Nanhai2018</strain>
        <tissue evidence="1">Muscle</tissue>
    </source>
</reference>
<name>A0A9Q1BG19_HOLLE</name>
<proteinExistence type="predicted"/>
<gene>
    <name evidence="1" type="ORF">HOLleu_37008</name>
</gene>
<dbReference type="InterPro" id="IPR043502">
    <property type="entry name" value="DNA/RNA_pol_sf"/>
</dbReference>
<keyword evidence="2" id="KW-1185">Reference proteome</keyword>
<sequence>MISTNATVVTMYVPDILKALKMAASLNPRRSGKGHRYFKSQACYDKHKLKPSNSKKSARPKPNRETCASGIDVTVTMEEAYHNTMFRADYLRQKGIQVHEIWECEYERQLKSNPKMKAFVDAIEIREPLQPRDAIFGGRTNAVKLHHVVEEYEQKEGIQLDQHAIEKNDGKRALAKLMLNSFWGKFGQRSKLHQTTFINNLSNYMELLLDATKTLKNIRFSSDDVAQLQWEHDDDYISVSHVFIGAYTTAQARLKLYSYLERFDKRVLYFDIGSIIYVSTPEAWDPPIGNSLGDMTDELRKPYGEGSYITEFVSGGPQNYAYKVFRPDNQSSTRVCKVRGITLNFASEQQINFESMRQLLPTLTRASKVEKANLTLPHENTTLESWNGRFQVMQKGLPIGVHEAGAA</sequence>
<dbReference type="SUPFAM" id="SSF56672">
    <property type="entry name" value="DNA/RNA polymerases"/>
    <property type="match status" value="1"/>
</dbReference>
<comment type="caution">
    <text evidence="1">The sequence shown here is derived from an EMBL/GenBank/DDBJ whole genome shotgun (WGS) entry which is preliminary data.</text>
</comment>
<accession>A0A9Q1BG19</accession>
<evidence type="ECO:0000313" key="1">
    <source>
        <dbReference type="EMBL" id="KAJ8024303.1"/>
    </source>
</evidence>
<dbReference type="AlphaFoldDB" id="A0A9Q1BG19"/>
<evidence type="ECO:0008006" key="3">
    <source>
        <dbReference type="Google" id="ProtNLM"/>
    </source>
</evidence>
<dbReference type="EMBL" id="JAIZAY010000019">
    <property type="protein sequence ID" value="KAJ8024303.1"/>
    <property type="molecule type" value="Genomic_DNA"/>
</dbReference>
<dbReference type="InterPro" id="IPR023211">
    <property type="entry name" value="DNA_pol_palm_dom_sf"/>
</dbReference>
<dbReference type="Gene3D" id="3.90.1600.10">
    <property type="entry name" value="Palm domain of DNA polymerase"/>
    <property type="match status" value="1"/>
</dbReference>
<dbReference type="Proteomes" id="UP001152320">
    <property type="component" value="Chromosome 19"/>
</dbReference>
<dbReference type="PANTHER" id="PTHR33568:SF3">
    <property type="entry name" value="DNA-DIRECTED DNA POLYMERASE"/>
    <property type="match status" value="1"/>
</dbReference>
<dbReference type="OrthoDB" id="3065915at2759"/>
<protein>
    <recommendedName>
        <fullName evidence="3">DNA-directed DNA polymerase</fullName>
    </recommendedName>
</protein>
<dbReference type="Gene3D" id="1.10.287.690">
    <property type="entry name" value="Helix hairpin bin"/>
    <property type="match status" value="1"/>
</dbReference>
<dbReference type="PANTHER" id="PTHR33568">
    <property type="entry name" value="DNA POLYMERASE"/>
    <property type="match status" value="1"/>
</dbReference>
<evidence type="ECO:0000313" key="2">
    <source>
        <dbReference type="Proteomes" id="UP001152320"/>
    </source>
</evidence>